<dbReference type="Pfam" id="PF12697">
    <property type="entry name" value="Abhydrolase_6"/>
    <property type="match status" value="1"/>
</dbReference>
<evidence type="ECO:0000313" key="2">
    <source>
        <dbReference type="EMBL" id="KVE23883.1"/>
    </source>
</evidence>
<name>A0A103DW95_9BURK</name>
<organism evidence="2 3">
    <name type="scientific">Burkholderia singularis</name>
    <dbReference type="NCBI Taxonomy" id="1503053"/>
    <lineage>
        <taxon>Bacteria</taxon>
        <taxon>Pseudomonadati</taxon>
        <taxon>Pseudomonadota</taxon>
        <taxon>Betaproteobacteria</taxon>
        <taxon>Burkholderiales</taxon>
        <taxon>Burkholderiaceae</taxon>
        <taxon>Burkholderia</taxon>
        <taxon>pseudomallei group</taxon>
    </lineage>
</organism>
<dbReference type="InterPro" id="IPR050266">
    <property type="entry name" value="AB_hydrolase_sf"/>
</dbReference>
<keyword evidence="3" id="KW-1185">Reference proteome</keyword>
<dbReference type="InterPro" id="IPR000073">
    <property type="entry name" value="AB_hydrolase_1"/>
</dbReference>
<proteinExistence type="predicted"/>
<protein>
    <recommendedName>
        <fullName evidence="1">AB hydrolase-1 domain-containing protein</fullName>
    </recommendedName>
</protein>
<evidence type="ECO:0000259" key="1">
    <source>
        <dbReference type="Pfam" id="PF12697"/>
    </source>
</evidence>
<evidence type="ECO:0000313" key="3">
    <source>
        <dbReference type="Proteomes" id="UP000062788"/>
    </source>
</evidence>
<dbReference type="PRINTS" id="PR00111">
    <property type="entry name" value="ABHYDROLASE"/>
</dbReference>
<dbReference type="InterPro" id="IPR029058">
    <property type="entry name" value="AB_hydrolase_fold"/>
</dbReference>
<feature type="domain" description="AB hydrolase-1" evidence="1">
    <location>
        <begin position="14"/>
        <end position="235"/>
    </location>
</feature>
<gene>
    <name evidence="2" type="ORF">WS67_21995</name>
</gene>
<accession>A0A103DW95</accession>
<dbReference type="EMBL" id="LOWA01000056">
    <property type="protein sequence ID" value="KVE23883.1"/>
    <property type="molecule type" value="Genomic_DNA"/>
</dbReference>
<reference evidence="2 3" key="1">
    <citation type="submission" date="2015-11" db="EMBL/GenBank/DDBJ databases">
        <title>Expanding the genomic diversity of Burkholderia species for the development of highly accurate diagnostics.</title>
        <authorList>
            <person name="Sahl J."/>
            <person name="Keim P."/>
            <person name="Wagner D."/>
        </authorList>
    </citation>
    <scope>NUCLEOTIDE SEQUENCE [LARGE SCALE GENOMIC DNA]</scope>
    <source>
        <strain evidence="2 3">TSV85</strain>
    </source>
</reference>
<sequence>MKMRYDDTGHGVPVVLIHGLGASANIFGAQVAALQSDFRVLVPDLTRQRRDTGIAISIDTLVGDVIELIDGLGIETAHFVGHSLGSVVVQHLAVRYWPRVKSIALIGPIQVPTDAGKQALLGRAARARLSGMTEVADTTVLSGTAKETRRDRPEIAAFVRELVMRQDPESYAQTCEAIVALSPAPIETLRCPTLVVTGDQDATSPPEVAKAIAQKILAATYAELPACGHWTPIEKAGEISGLLREFLLRVAD</sequence>
<dbReference type="Gene3D" id="3.40.50.1820">
    <property type="entry name" value="alpha/beta hydrolase"/>
    <property type="match status" value="1"/>
</dbReference>
<dbReference type="PANTHER" id="PTHR43798">
    <property type="entry name" value="MONOACYLGLYCEROL LIPASE"/>
    <property type="match status" value="1"/>
</dbReference>
<comment type="caution">
    <text evidence="2">The sequence shown here is derived from an EMBL/GenBank/DDBJ whole genome shotgun (WGS) entry which is preliminary data.</text>
</comment>
<dbReference type="Proteomes" id="UP000062788">
    <property type="component" value="Unassembled WGS sequence"/>
</dbReference>
<dbReference type="SUPFAM" id="SSF53474">
    <property type="entry name" value="alpha/beta-Hydrolases"/>
    <property type="match status" value="1"/>
</dbReference>
<dbReference type="RefSeq" id="WP_059520241.1">
    <property type="nucleotide sequence ID" value="NZ_LOWA01000056.1"/>
</dbReference>
<dbReference type="AlphaFoldDB" id="A0A103DW95"/>